<accession>A0A8R1WHM4</accession>
<keyword evidence="6 8" id="KW-0472">Membrane</keyword>
<dbReference type="GO" id="GO:0030007">
    <property type="term" value="P:intracellular potassium ion homeostasis"/>
    <property type="evidence" value="ECO:0007669"/>
    <property type="project" value="TreeGrafter"/>
</dbReference>
<name>A0A8R1WHM4_BOMMO</name>
<dbReference type="InterPro" id="IPR000402">
    <property type="entry name" value="Na/K_ATPase_sub_beta"/>
</dbReference>
<reference evidence="10" key="1">
    <citation type="journal article" date="2008" name="Insect Biochem. Mol. Biol.">
        <title>The genome of a lepidopteran model insect, the silkworm Bombyx mori.</title>
        <authorList>
            <consortium name="International Silkworm Genome Consortium"/>
        </authorList>
    </citation>
    <scope>NUCLEOTIDE SEQUENCE [LARGE SCALE GENOMIC DNA]</scope>
    <source>
        <strain evidence="10">p50T</strain>
    </source>
</reference>
<dbReference type="GO" id="GO:0001671">
    <property type="term" value="F:ATPase activator activity"/>
    <property type="evidence" value="ECO:0007669"/>
    <property type="project" value="TreeGrafter"/>
</dbReference>
<protein>
    <submittedName>
        <fullName evidence="9">Uncharacterized protein</fullName>
    </submittedName>
</protein>
<keyword evidence="3 8" id="KW-0812">Transmembrane</keyword>
<reference evidence="9" key="2">
    <citation type="submission" date="2022-06" db="UniProtKB">
        <authorList>
            <consortium name="EnsemblMetazoa"/>
        </authorList>
    </citation>
    <scope>IDENTIFICATION</scope>
    <source>
        <strain evidence="9">p50T (Dazao)</strain>
    </source>
</reference>
<evidence type="ECO:0000256" key="6">
    <source>
        <dbReference type="ARBA" id="ARBA00023136"/>
    </source>
</evidence>
<feature type="region of interest" description="Disordered" evidence="7">
    <location>
        <begin position="1"/>
        <end position="38"/>
    </location>
</feature>
<proteinExistence type="inferred from homology"/>
<dbReference type="GO" id="GO:0036376">
    <property type="term" value="P:sodium ion export across plasma membrane"/>
    <property type="evidence" value="ECO:0007669"/>
    <property type="project" value="TreeGrafter"/>
</dbReference>
<organism evidence="9 10">
    <name type="scientific">Bombyx mori</name>
    <name type="common">Silk moth</name>
    <dbReference type="NCBI Taxonomy" id="7091"/>
    <lineage>
        <taxon>Eukaryota</taxon>
        <taxon>Metazoa</taxon>
        <taxon>Ecdysozoa</taxon>
        <taxon>Arthropoda</taxon>
        <taxon>Hexapoda</taxon>
        <taxon>Insecta</taxon>
        <taxon>Pterygota</taxon>
        <taxon>Neoptera</taxon>
        <taxon>Endopterygota</taxon>
        <taxon>Lepidoptera</taxon>
        <taxon>Glossata</taxon>
        <taxon>Ditrysia</taxon>
        <taxon>Bombycoidea</taxon>
        <taxon>Bombycidae</taxon>
        <taxon>Bombycinae</taxon>
        <taxon>Bombyx</taxon>
    </lineage>
</organism>
<dbReference type="Gene3D" id="2.60.40.1660">
    <property type="entry name" value="Na, k-atpase alpha subunit"/>
    <property type="match status" value="1"/>
</dbReference>
<comment type="similarity">
    <text evidence="2">Belongs to the X(+)/potassium ATPases subunit beta family.</text>
</comment>
<evidence type="ECO:0000256" key="3">
    <source>
        <dbReference type="ARBA" id="ARBA00022692"/>
    </source>
</evidence>
<feature type="compositionally biased region" description="Polar residues" evidence="7">
    <location>
        <begin position="10"/>
        <end position="19"/>
    </location>
</feature>
<dbReference type="InterPro" id="IPR038702">
    <property type="entry name" value="Na/K_ATPase_sub_beta_sf"/>
</dbReference>
<evidence type="ECO:0000256" key="8">
    <source>
        <dbReference type="SAM" id="Phobius"/>
    </source>
</evidence>
<evidence type="ECO:0000256" key="1">
    <source>
        <dbReference type="ARBA" id="ARBA00004606"/>
    </source>
</evidence>
<dbReference type="Proteomes" id="UP000005204">
    <property type="component" value="Unassembled WGS sequence"/>
</dbReference>
<evidence type="ECO:0000256" key="4">
    <source>
        <dbReference type="ARBA" id="ARBA00022968"/>
    </source>
</evidence>
<dbReference type="EnsemblMetazoa" id="XM_004923486.3">
    <property type="protein sequence ID" value="XP_004923543.1"/>
    <property type="gene ID" value="LOC101739994"/>
</dbReference>
<dbReference type="PANTHER" id="PTHR11523:SF28">
    <property type="entry name" value="NA_K-ATPASE BETA SUBUNIT ISOFORM 4-RELATED"/>
    <property type="match status" value="1"/>
</dbReference>
<keyword evidence="4" id="KW-0735">Signal-anchor</keyword>
<evidence type="ECO:0000256" key="7">
    <source>
        <dbReference type="SAM" id="MobiDB-lite"/>
    </source>
</evidence>
<evidence type="ECO:0000313" key="10">
    <source>
        <dbReference type="Proteomes" id="UP000005204"/>
    </source>
</evidence>
<evidence type="ECO:0000313" key="9">
    <source>
        <dbReference type="EnsemblMetazoa" id="XP_004923543.1"/>
    </source>
</evidence>
<dbReference type="GO" id="GO:1990573">
    <property type="term" value="P:potassium ion import across plasma membrane"/>
    <property type="evidence" value="ECO:0007669"/>
    <property type="project" value="TreeGrafter"/>
</dbReference>
<dbReference type="AlphaFoldDB" id="A0A8R1WHM4"/>
<keyword evidence="10" id="KW-1185">Reference proteome</keyword>
<dbReference type="PANTHER" id="PTHR11523">
    <property type="entry name" value="SODIUM/POTASSIUM-DEPENDENT ATPASE BETA SUBUNIT"/>
    <property type="match status" value="1"/>
</dbReference>
<evidence type="ECO:0000256" key="5">
    <source>
        <dbReference type="ARBA" id="ARBA00022989"/>
    </source>
</evidence>
<dbReference type="OrthoDB" id="5912413at2759"/>
<dbReference type="Pfam" id="PF00287">
    <property type="entry name" value="Na_K-ATPase"/>
    <property type="match status" value="2"/>
</dbReference>
<sequence length="328" mass="37442">MVNIKDKYENPSTSQSAPTTPRPLRRDPSLPTSLPTYSKPDKLQVVSQEKPISSRRRFLKYLYNREKKTFCGRTCKNWFSIIIYSVLYVISLAAYSLLFLYGTLIILKELIDYRVMDKVELLTYSENGIGLSGTPASEGDQPIIWYRQGIEDDYKKYINAIDRLLIKNRRKRELSDLGPCGEAPYGYGDKPCVIIKINKQLYWKGKPLDTNSSETKLAPKQVLNWIQRDKKLWNFCEGVTSFDKEHLRDIDYYPNPPGIDPGIFPIDLQSALPVVAIQISNFTIGTSLAIECKLWYEGGPSSFGFVIYVAPDSQVVYRKTIDSETNSG</sequence>
<dbReference type="GO" id="GO:0006883">
    <property type="term" value="P:intracellular sodium ion homeostasis"/>
    <property type="evidence" value="ECO:0007669"/>
    <property type="project" value="TreeGrafter"/>
</dbReference>
<keyword evidence="5 8" id="KW-1133">Transmembrane helix</keyword>
<dbReference type="GO" id="GO:0005890">
    <property type="term" value="C:sodium:potassium-exchanging ATPase complex"/>
    <property type="evidence" value="ECO:0007669"/>
    <property type="project" value="InterPro"/>
</dbReference>
<evidence type="ECO:0000256" key="2">
    <source>
        <dbReference type="ARBA" id="ARBA00005876"/>
    </source>
</evidence>
<comment type="subcellular location">
    <subcellularLocation>
        <location evidence="1">Membrane</location>
        <topology evidence="1">Single-pass type II membrane protein</topology>
    </subcellularLocation>
</comment>
<feature type="transmembrane region" description="Helical" evidence="8">
    <location>
        <begin position="78"/>
        <end position="107"/>
    </location>
</feature>